<dbReference type="AlphaFoldDB" id="A0A1H9FXE8"/>
<reference evidence="2 3" key="1">
    <citation type="submission" date="2016-10" db="EMBL/GenBank/DDBJ databases">
        <authorList>
            <person name="de Groot N.N."/>
        </authorList>
    </citation>
    <scope>NUCLEOTIDE SEQUENCE [LARGE SCALE GENOMIC DNA]</scope>
    <source>
        <strain evidence="2 3">DSM 15695</strain>
    </source>
</reference>
<name>A0A1H9FXE8_9LACT</name>
<evidence type="ECO:0000313" key="3">
    <source>
        <dbReference type="Proteomes" id="UP000198833"/>
    </source>
</evidence>
<dbReference type="PANTHER" id="PTHR46434:SF1">
    <property type="entry name" value="GENETIC INTERACTOR OF PROHIBITINS 3, MITOCHONDRIAL"/>
    <property type="match status" value="1"/>
</dbReference>
<dbReference type="PANTHER" id="PTHR46434">
    <property type="entry name" value="GENETIC INTERACTOR OF PROHIBITINS 3, MITOCHONDRIAL"/>
    <property type="match status" value="1"/>
</dbReference>
<dbReference type="InterPro" id="IPR050896">
    <property type="entry name" value="Mito_lipid_metab_GTPase"/>
</dbReference>
<dbReference type="InterPro" id="IPR048422">
    <property type="entry name" value="NOA1/YqeH-like_C"/>
</dbReference>
<dbReference type="Pfam" id="PF21516">
    <property type="entry name" value="YqeH-like_C"/>
    <property type="match status" value="1"/>
</dbReference>
<dbReference type="CDD" id="cd01855">
    <property type="entry name" value="YqeH"/>
    <property type="match status" value="1"/>
</dbReference>
<dbReference type="STRING" id="89093.SAMN04488558_11061"/>
<dbReference type="Gene3D" id="3.40.50.300">
    <property type="entry name" value="P-loop containing nucleotide triphosphate hydrolases"/>
    <property type="match status" value="1"/>
</dbReference>
<dbReference type="OrthoDB" id="9773841at2"/>
<feature type="domain" description="CP-type G" evidence="1">
    <location>
        <begin position="65"/>
        <end position="228"/>
    </location>
</feature>
<dbReference type="GO" id="GO:0005525">
    <property type="term" value="F:GTP binding"/>
    <property type="evidence" value="ECO:0007669"/>
    <property type="project" value="InterPro"/>
</dbReference>
<dbReference type="InterPro" id="IPR027417">
    <property type="entry name" value="P-loop_NTPase"/>
</dbReference>
<dbReference type="EMBL" id="FOEN01000010">
    <property type="protein sequence ID" value="SEQ42596.1"/>
    <property type="molecule type" value="Genomic_DNA"/>
</dbReference>
<evidence type="ECO:0000259" key="1">
    <source>
        <dbReference type="PROSITE" id="PS51721"/>
    </source>
</evidence>
<dbReference type="InterPro" id="IPR019988">
    <property type="entry name" value="GTP-bd_ribosome_bgen_YqeH"/>
</dbReference>
<protein>
    <recommendedName>
        <fullName evidence="1">CP-type G domain-containing protein</fullName>
    </recommendedName>
</protein>
<dbReference type="Proteomes" id="UP000198833">
    <property type="component" value="Unassembled WGS sequence"/>
</dbReference>
<dbReference type="Pfam" id="PF01926">
    <property type="entry name" value="MMR_HSR1"/>
    <property type="match status" value="1"/>
</dbReference>
<accession>A0A1H9FXE8</accession>
<organism evidence="2 3">
    <name type="scientific">Ignavigranum ruoffiae</name>
    <dbReference type="NCBI Taxonomy" id="89093"/>
    <lineage>
        <taxon>Bacteria</taxon>
        <taxon>Bacillati</taxon>
        <taxon>Bacillota</taxon>
        <taxon>Bacilli</taxon>
        <taxon>Lactobacillales</taxon>
        <taxon>Aerococcaceae</taxon>
        <taxon>Ignavigranum</taxon>
    </lineage>
</organism>
<dbReference type="PROSITE" id="PS51721">
    <property type="entry name" value="G_CP"/>
    <property type="match status" value="1"/>
</dbReference>
<dbReference type="NCBIfam" id="TIGR03597">
    <property type="entry name" value="GTPase_YqeH"/>
    <property type="match status" value="1"/>
</dbReference>
<dbReference type="InterPro" id="IPR006073">
    <property type="entry name" value="GTP-bd"/>
</dbReference>
<gene>
    <name evidence="2" type="ORF">SAMN04488558_11061</name>
</gene>
<dbReference type="InterPro" id="IPR030378">
    <property type="entry name" value="G_CP_dom"/>
</dbReference>
<dbReference type="SUPFAM" id="SSF52540">
    <property type="entry name" value="P-loop containing nucleoside triphosphate hydrolases"/>
    <property type="match status" value="1"/>
</dbReference>
<proteinExistence type="predicted"/>
<dbReference type="RefSeq" id="WP_092572522.1">
    <property type="nucleotide sequence ID" value="NZ_FOEN01000010.1"/>
</dbReference>
<sequence>MNDSNYQCMGCGAVIQTEDPDQAGYLPASALAKGIEKGSFYCQRCFRLRHYNEIPDIVVDDDVFMERLAEIGEDQAYIIHLIDIFDIEASLLTALPRYIGRNKFALVANKMDLLPASINQDRVIRWLKNIAKEQGLKSDQVLLISSQKQQNLDALYQLIKEKLRRQNVYIVGISNVGKSTLINRLIEHFGGDKEIITTSNYPGTTLDLIRIPVTDSTAIVDTPGIIRRSQMVHYLDPQDRQVIMPKKMLKPTTFQLNSGQTIFLGGLARIDYPAGKRMALTIYTSRDLYLHRTKLSQADRLYQDQLGHLLSPPRFDQAKEFPKIIAHPLKLSAGEDIAISGLGWFTSHQTVQLILHLPKGVEFARRPSII</sequence>
<keyword evidence="3" id="KW-1185">Reference proteome</keyword>
<evidence type="ECO:0000313" key="2">
    <source>
        <dbReference type="EMBL" id="SEQ42596.1"/>
    </source>
</evidence>